<dbReference type="GO" id="GO:0016491">
    <property type="term" value="F:oxidoreductase activity"/>
    <property type="evidence" value="ECO:0007669"/>
    <property type="project" value="UniProtKB-KW"/>
</dbReference>
<evidence type="ECO:0000256" key="2">
    <source>
        <dbReference type="ARBA" id="ARBA00004651"/>
    </source>
</evidence>
<evidence type="ECO:0000256" key="3">
    <source>
        <dbReference type="ARBA" id="ARBA00010581"/>
    </source>
</evidence>
<dbReference type="GO" id="GO:0004129">
    <property type="term" value="F:cytochrome-c oxidase activity"/>
    <property type="evidence" value="ECO:0007669"/>
    <property type="project" value="UniProtKB-UniRule"/>
</dbReference>
<evidence type="ECO:0000256" key="7">
    <source>
        <dbReference type="ARBA" id="ARBA00023136"/>
    </source>
</evidence>
<gene>
    <name evidence="11" type="primary">qoxC</name>
    <name evidence="11" type="ORF">G8O30_12870</name>
</gene>
<feature type="domain" description="Heme-copper oxidase subunit III family profile" evidence="10">
    <location>
        <begin position="1"/>
        <end position="202"/>
    </location>
</feature>
<dbReference type="Gene3D" id="1.20.120.80">
    <property type="entry name" value="Cytochrome c oxidase, subunit III, four-helix bundle"/>
    <property type="match status" value="1"/>
</dbReference>
<dbReference type="GO" id="GO:0019646">
    <property type="term" value="P:aerobic electron transport chain"/>
    <property type="evidence" value="ECO:0007669"/>
    <property type="project" value="UniProtKB-UniRule"/>
</dbReference>
<dbReference type="InterPro" id="IPR014246">
    <property type="entry name" value="QoxC"/>
</dbReference>
<organism evidence="11 12">
    <name type="scientific">Mangrovibacillus cuniculi</name>
    <dbReference type="NCBI Taxonomy" id="2593652"/>
    <lineage>
        <taxon>Bacteria</taxon>
        <taxon>Bacillati</taxon>
        <taxon>Bacillota</taxon>
        <taxon>Bacilli</taxon>
        <taxon>Bacillales</taxon>
        <taxon>Bacillaceae</taxon>
        <taxon>Mangrovibacillus</taxon>
    </lineage>
</organism>
<comment type="subcellular location">
    <subcellularLocation>
        <location evidence="2 8">Cell membrane</location>
        <topology evidence="2 8">Multi-pass membrane protein</topology>
    </subcellularLocation>
</comment>
<dbReference type="Pfam" id="PF00510">
    <property type="entry name" value="COX3"/>
    <property type="match status" value="1"/>
</dbReference>
<dbReference type="KEGG" id="mcui:G8O30_12870"/>
<evidence type="ECO:0000256" key="9">
    <source>
        <dbReference type="RuleBase" id="RU367152"/>
    </source>
</evidence>
<comment type="function">
    <text evidence="9">Catalyzes quinol oxidation with the concomitant reduction of oxygen to water.</text>
</comment>
<feature type="transmembrane region" description="Helical" evidence="9">
    <location>
        <begin position="181"/>
        <end position="204"/>
    </location>
</feature>
<sequence>MASANDAAYKHMPLEYQTETGRLNILGFWIFLGAEVALFSTLFAAYFVLLQRTNGDVTMADVFAVDSLLIQTFILLTSSFTCGLAIHEMRGGRLKGTITWLVVTILLGVGFLYFEIEEFLHFIHEGANIGTSAYWSSFFLLAGTHGAHVFMGILWIILILIQLSKRGLTPVTARKVFISSLYWHFLDVVWIFLFTGVYLGGLVLQNG</sequence>
<dbReference type="RefSeq" id="WP_239672462.1">
    <property type="nucleotide sequence ID" value="NZ_CP049742.1"/>
</dbReference>
<name>A0A7S8CD54_9BACI</name>
<keyword evidence="12" id="KW-1185">Reference proteome</keyword>
<dbReference type="FunFam" id="1.20.120.80:FF:000001">
    <property type="entry name" value="Cytochrome (Ubi)quinol oxidase subunit III"/>
    <property type="match status" value="1"/>
</dbReference>
<evidence type="ECO:0000256" key="5">
    <source>
        <dbReference type="ARBA" id="ARBA00022692"/>
    </source>
</evidence>
<dbReference type="Proteomes" id="UP000593626">
    <property type="component" value="Chromosome"/>
</dbReference>
<feature type="transmembrane region" description="Helical" evidence="9">
    <location>
        <begin position="98"/>
        <end position="114"/>
    </location>
</feature>
<dbReference type="EMBL" id="CP049742">
    <property type="protein sequence ID" value="QPC47785.1"/>
    <property type="molecule type" value="Genomic_DNA"/>
</dbReference>
<evidence type="ECO:0000256" key="8">
    <source>
        <dbReference type="RuleBase" id="RU003376"/>
    </source>
</evidence>
<dbReference type="InterPro" id="IPR000298">
    <property type="entry name" value="Cyt_c_oxidase-like_su3"/>
</dbReference>
<dbReference type="AlphaFoldDB" id="A0A7S8CD54"/>
<accession>A0A7S8CD54</accession>
<dbReference type="PANTHER" id="PTHR11403:SF2">
    <property type="entry name" value="CYTOCHROME BO(3) UBIQUINOL OXIDASE SUBUNIT 3"/>
    <property type="match status" value="1"/>
</dbReference>
<evidence type="ECO:0000313" key="11">
    <source>
        <dbReference type="EMBL" id="QPC47785.1"/>
    </source>
</evidence>
<proteinExistence type="inferred from homology"/>
<keyword evidence="9" id="KW-0560">Oxidoreductase</keyword>
<dbReference type="InterPro" id="IPR024791">
    <property type="entry name" value="Cyt_c/ubiquinol_Oxase_su3"/>
</dbReference>
<keyword evidence="6 9" id="KW-1133">Transmembrane helix</keyword>
<reference evidence="11 12" key="1">
    <citation type="submission" date="2019-07" db="EMBL/GenBank/DDBJ databases">
        <title>Genome sequence of 2 isolates from Red Sea Mangroves.</title>
        <authorList>
            <person name="Sefrji F."/>
            <person name="Michoud G."/>
            <person name="Merlino G."/>
            <person name="Daffonchio D."/>
        </authorList>
    </citation>
    <scope>NUCLEOTIDE SEQUENCE [LARGE SCALE GENOMIC DNA]</scope>
    <source>
        <strain evidence="11 12">R1DC41</strain>
    </source>
</reference>
<dbReference type="InterPro" id="IPR013833">
    <property type="entry name" value="Cyt_c_oxidase_su3_a-hlx"/>
</dbReference>
<dbReference type="PANTHER" id="PTHR11403">
    <property type="entry name" value="CYTOCHROME C OXIDASE SUBUNIT III"/>
    <property type="match status" value="1"/>
</dbReference>
<evidence type="ECO:0000256" key="1">
    <source>
        <dbReference type="ARBA" id="ARBA00000725"/>
    </source>
</evidence>
<keyword evidence="7 9" id="KW-0472">Membrane</keyword>
<feature type="transmembrane region" description="Helical" evidence="9">
    <location>
        <begin position="26"/>
        <end position="48"/>
    </location>
</feature>
<dbReference type="PROSITE" id="PS50253">
    <property type="entry name" value="COX3"/>
    <property type="match status" value="1"/>
</dbReference>
<dbReference type="NCBIfam" id="TIGR02897">
    <property type="entry name" value="QoxC"/>
    <property type="match status" value="1"/>
</dbReference>
<evidence type="ECO:0000256" key="4">
    <source>
        <dbReference type="ARBA" id="ARBA00022475"/>
    </source>
</evidence>
<comment type="catalytic activity">
    <reaction evidence="1 9">
        <text>2 a quinol + O2 = 2 a quinone + 2 H2O</text>
        <dbReference type="Rhea" id="RHEA:55376"/>
        <dbReference type="ChEBI" id="CHEBI:15377"/>
        <dbReference type="ChEBI" id="CHEBI:15379"/>
        <dbReference type="ChEBI" id="CHEBI:24646"/>
        <dbReference type="ChEBI" id="CHEBI:132124"/>
    </reaction>
</comment>
<dbReference type="SUPFAM" id="SSF81452">
    <property type="entry name" value="Cytochrome c oxidase subunit III-like"/>
    <property type="match status" value="1"/>
</dbReference>
<evidence type="ECO:0000313" key="12">
    <source>
        <dbReference type="Proteomes" id="UP000593626"/>
    </source>
</evidence>
<keyword evidence="4 9" id="KW-1003">Cell membrane</keyword>
<dbReference type="EC" id="1.10.3.-" evidence="9"/>
<evidence type="ECO:0000259" key="10">
    <source>
        <dbReference type="PROSITE" id="PS50253"/>
    </source>
</evidence>
<feature type="transmembrane region" description="Helical" evidence="9">
    <location>
        <begin position="134"/>
        <end position="161"/>
    </location>
</feature>
<feature type="transmembrane region" description="Helical" evidence="9">
    <location>
        <begin position="68"/>
        <end position="86"/>
    </location>
</feature>
<evidence type="ECO:0000256" key="6">
    <source>
        <dbReference type="ARBA" id="ARBA00022989"/>
    </source>
</evidence>
<dbReference type="GO" id="GO:0005886">
    <property type="term" value="C:plasma membrane"/>
    <property type="evidence" value="ECO:0007669"/>
    <property type="project" value="UniProtKB-SubCell"/>
</dbReference>
<dbReference type="GO" id="GO:0042773">
    <property type="term" value="P:ATP synthesis coupled electron transport"/>
    <property type="evidence" value="ECO:0007669"/>
    <property type="project" value="UniProtKB-UniRule"/>
</dbReference>
<protein>
    <recommendedName>
        <fullName evidence="9">Quinol oxidase subunit 3</fullName>
        <ecNumber evidence="9">1.10.3.-</ecNumber>
    </recommendedName>
</protein>
<dbReference type="InterPro" id="IPR035973">
    <property type="entry name" value="Cyt_c_oxidase_su3-like_sf"/>
</dbReference>
<comment type="similarity">
    <text evidence="3 8">Belongs to the cytochrome c oxidase subunit 3 family.</text>
</comment>
<keyword evidence="5 8" id="KW-0812">Transmembrane</keyword>